<protein>
    <submittedName>
        <fullName evidence="1">Uncharacterized protein</fullName>
    </submittedName>
</protein>
<dbReference type="Proteomes" id="UP000812961">
    <property type="component" value="Unassembled WGS sequence"/>
</dbReference>
<gene>
    <name evidence="1" type="ORF">K1Y79_13245</name>
</gene>
<dbReference type="EMBL" id="JAICCF010000002">
    <property type="protein sequence ID" value="MBW8685296.1"/>
    <property type="molecule type" value="Genomic_DNA"/>
</dbReference>
<dbReference type="InterPro" id="IPR058148">
    <property type="entry name" value="M949_RS01915-like_dom"/>
</dbReference>
<organism evidence="1 2">
    <name type="scientific">Chitinophaga rhizophila</name>
    <dbReference type="NCBI Taxonomy" id="2866212"/>
    <lineage>
        <taxon>Bacteria</taxon>
        <taxon>Pseudomonadati</taxon>
        <taxon>Bacteroidota</taxon>
        <taxon>Chitinophagia</taxon>
        <taxon>Chitinophagales</taxon>
        <taxon>Chitinophagaceae</taxon>
        <taxon>Chitinophaga</taxon>
    </lineage>
</organism>
<dbReference type="RefSeq" id="WP_220250540.1">
    <property type="nucleotide sequence ID" value="NZ_JAICCF010000002.1"/>
</dbReference>
<comment type="caution">
    <text evidence="1">The sequence shown here is derived from an EMBL/GenBank/DDBJ whole genome shotgun (WGS) entry which is preliminary data.</text>
</comment>
<proteinExistence type="predicted"/>
<dbReference type="NCBIfam" id="NF046077">
    <property type="entry name" value="LPS_M949_RS01915"/>
    <property type="match status" value="1"/>
</dbReference>
<accession>A0ABS7GCZ7</accession>
<reference evidence="1 2" key="1">
    <citation type="submission" date="2021-08" db="EMBL/GenBank/DDBJ databases">
        <title>The genome sequence of Chitinophaga sp. B61.</title>
        <authorList>
            <person name="Zhang X."/>
        </authorList>
    </citation>
    <scope>NUCLEOTIDE SEQUENCE [LARGE SCALE GENOMIC DNA]</scope>
    <source>
        <strain evidence="1 2">B61</strain>
    </source>
</reference>
<evidence type="ECO:0000313" key="1">
    <source>
        <dbReference type="EMBL" id="MBW8685296.1"/>
    </source>
</evidence>
<keyword evidence="2" id="KW-1185">Reference proteome</keyword>
<sequence length="234" mass="26915">MRMFLIALSIIITGGKQLYAQQSDTWSKILAPAQTQQTFSSKLHTSLFDNLGIQRAYHFGDASGKYYLVLCESRNEIKEGDTINHKIKAFLLHDKGNGTPEKFAELNDFINSHDRQNGAETSIWFWTKFCELEDLDKDGHIDPLIVYGTKGINGLDDGRIKIMLYHNKQKIAIRIQNGILDDERNIRIDDAFYKLPIPAQQHIRQLMHTLSEKDLVIYPTGYEKAMDKKQLQID</sequence>
<name>A0ABS7GCZ7_9BACT</name>
<evidence type="ECO:0000313" key="2">
    <source>
        <dbReference type="Proteomes" id="UP000812961"/>
    </source>
</evidence>